<dbReference type="InParanoid" id="A0A369JQ13"/>
<organism evidence="1 2">
    <name type="scientific">Hypsizygus marmoreus</name>
    <name type="common">White beech mushroom</name>
    <name type="synonym">Agaricus marmoreus</name>
    <dbReference type="NCBI Taxonomy" id="39966"/>
    <lineage>
        <taxon>Eukaryota</taxon>
        <taxon>Fungi</taxon>
        <taxon>Dikarya</taxon>
        <taxon>Basidiomycota</taxon>
        <taxon>Agaricomycotina</taxon>
        <taxon>Agaricomycetes</taxon>
        <taxon>Agaricomycetidae</taxon>
        <taxon>Agaricales</taxon>
        <taxon>Tricholomatineae</taxon>
        <taxon>Lyophyllaceae</taxon>
        <taxon>Hypsizygus</taxon>
    </lineage>
</organism>
<protein>
    <submittedName>
        <fullName evidence="1">Uncharacterized protein</fullName>
    </submittedName>
</protein>
<evidence type="ECO:0000313" key="2">
    <source>
        <dbReference type="Proteomes" id="UP000076154"/>
    </source>
</evidence>
<name>A0A369JQ13_HYPMA</name>
<evidence type="ECO:0000313" key="1">
    <source>
        <dbReference type="EMBL" id="RDB21753.1"/>
    </source>
</evidence>
<dbReference type="EMBL" id="LUEZ02000053">
    <property type="protein sequence ID" value="RDB21753.1"/>
    <property type="molecule type" value="Genomic_DNA"/>
</dbReference>
<gene>
    <name evidence="1" type="ORF">Hypma_010924</name>
</gene>
<dbReference type="Proteomes" id="UP000076154">
    <property type="component" value="Unassembled WGS sequence"/>
</dbReference>
<sequence>MASTTIIPPLQPGVTYCLSPVLDTFALQKHAIKWLREAWTSHDRSQVLGCVVIDTLKGKFGAKKQSQAVADIHCVTDEHVQREQFYESTRIGGGRIRKGGGNAQKRLVYRRVGVRYAVYWVGGSVIDIDASSITRQIRFIFCMAGTH</sequence>
<comment type="caution">
    <text evidence="1">The sequence shown here is derived from an EMBL/GenBank/DDBJ whole genome shotgun (WGS) entry which is preliminary data.</text>
</comment>
<reference evidence="1" key="1">
    <citation type="submission" date="2018-04" db="EMBL/GenBank/DDBJ databases">
        <title>Whole genome sequencing of Hypsizygus marmoreus.</title>
        <authorList>
            <person name="Choi I.-G."/>
            <person name="Min B."/>
            <person name="Kim J.-G."/>
            <person name="Kim S."/>
            <person name="Oh Y.-L."/>
            <person name="Kong W.-S."/>
            <person name="Park H."/>
            <person name="Jeong J."/>
            <person name="Song E.-S."/>
        </authorList>
    </citation>
    <scope>NUCLEOTIDE SEQUENCE [LARGE SCALE GENOMIC DNA]</scope>
    <source>
        <strain evidence="1">51987-8</strain>
    </source>
</reference>
<accession>A0A369JQ13</accession>
<dbReference type="AlphaFoldDB" id="A0A369JQ13"/>
<proteinExistence type="predicted"/>
<keyword evidence="2" id="KW-1185">Reference proteome</keyword>